<feature type="domain" description="tRNA-modifying protein YgfZ-like beta-barrel" evidence="5">
    <location>
        <begin position="245"/>
        <end position="312"/>
    </location>
</feature>
<sequence>MSSEVPFPPRLPSPSSHLPLTLISLEDWALITLNGPDNVKYLQGQLTCDVASLEADRFSFAAHCDAKGKMFSHLCVFHHQEGMALIERRSVRNSQLAELKKYAVFSKTTIAADDEAVLLGVAGFQAQAALGGLFASVPDAARPVAHHQDTTLLFFNLPAPRFLLITTPAVRDALQHKLEGQAQLNDSRQWLALDIEAGYPVIDSANGAQFIPQAANVQALDGISFNKGCYAGQEMVARAKYRGANKRALYWLAGKAGHLPAAGDDLELKLGDNWRRTGTVLAACQLEDSSVWIQAVLNNDLAPDSQLRVRDDDAGALAVRPLPYVIGE</sequence>
<evidence type="ECO:0000313" key="7">
    <source>
        <dbReference type="Proteomes" id="UP000019025"/>
    </source>
</evidence>
<dbReference type="PANTHER" id="PTHR22602:SF0">
    <property type="entry name" value="TRANSFERASE CAF17, MITOCHONDRIAL-RELATED"/>
    <property type="match status" value="1"/>
</dbReference>
<dbReference type="HOGENOM" id="CLU_007884_6_1_6"/>
<organism evidence="6 7">
    <name type="scientific">Candidatus Sodalis pierantonii str. SOPE</name>
    <dbReference type="NCBI Taxonomy" id="2342"/>
    <lineage>
        <taxon>Bacteria</taxon>
        <taxon>Pseudomonadati</taxon>
        <taxon>Pseudomonadota</taxon>
        <taxon>Gammaproteobacteria</taxon>
        <taxon>Enterobacterales</taxon>
        <taxon>Bruguierivoracaceae</taxon>
        <taxon>Sodalis</taxon>
    </lineage>
</organism>
<dbReference type="KEGG" id="pes:SOPEG_3906"/>
<dbReference type="STRING" id="2342.SOPEG_3906"/>
<dbReference type="GO" id="GO:0009451">
    <property type="term" value="P:RNA modification"/>
    <property type="evidence" value="ECO:0007669"/>
    <property type="project" value="InterPro"/>
</dbReference>
<accession>W0HM90</accession>
<dbReference type="AlphaFoldDB" id="W0HM90"/>
<dbReference type="InterPro" id="IPR045179">
    <property type="entry name" value="YgfZ/GcvT"/>
</dbReference>
<proteinExistence type="inferred from homology"/>
<evidence type="ECO:0000256" key="4">
    <source>
        <dbReference type="HAMAP-Rule" id="MF_01175"/>
    </source>
</evidence>
<dbReference type="Gene3D" id="3.30.70.1400">
    <property type="entry name" value="Aminomethyltransferase beta-barrel domains"/>
    <property type="match status" value="1"/>
</dbReference>
<dbReference type="GO" id="GO:0016226">
    <property type="term" value="P:iron-sulfur cluster assembly"/>
    <property type="evidence" value="ECO:0007669"/>
    <property type="project" value="TreeGrafter"/>
</dbReference>
<comment type="similarity">
    <text evidence="4">Belongs to the tRNA-modifying YgfZ family.</text>
</comment>
<evidence type="ECO:0000259" key="5">
    <source>
        <dbReference type="Pfam" id="PF21130"/>
    </source>
</evidence>
<keyword evidence="3 4" id="KW-0290">Folate-binding</keyword>
<evidence type="ECO:0000256" key="2">
    <source>
        <dbReference type="ARBA" id="ARBA00022694"/>
    </source>
</evidence>
<comment type="function">
    <text evidence="4">Folate-binding protein involved in regulating the level of ATP-DnaA and in the modification of some tRNAs. It is probably a key factor in regulatory networks that act via tRNA modification, such as initiation of chromosomal replication.</text>
</comment>
<dbReference type="EMBL" id="CP006568">
    <property type="protein sequence ID" value="AHF74991.1"/>
    <property type="molecule type" value="Genomic_DNA"/>
</dbReference>
<dbReference type="HAMAP" id="MF_01175">
    <property type="entry name" value="tRNA_modifying_YgfZ"/>
    <property type="match status" value="1"/>
</dbReference>
<dbReference type="Proteomes" id="UP000019025">
    <property type="component" value="Chromosome"/>
</dbReference>
<dbReference type="GO" id="GO:0008033">
    <property type="term" value="P:tRNA processing"/>
    <property type="evidence" value="ECO:0007669"/>
    <property type="project" value="UniProtKB-UniRule"/>
</dbReference>
<keyword evidence="7" id="KW-1185">Reference proteome</keyword>
<dbReference type="InterPro" id="IPR017703">
    <property type="entry name" value="YgfZ/GCV_T_CS"/>
</dbReference>
<dbReference type="FunFam" id="2.40.30.160:FF:000001">
    <property type="entry name" value="tRNA-modifying protein YgfZ"/>
    <property type="match status" value="1"/>
</dbReference>
<keyword evidence="1 4" id="KW-0963">Cytoplasm</keyword>
<gene>
    <name evidence="6" type="primary">ygfZ</name>
    <name evidence="6" type="ORF">SOPEG_3906</name>
</gene>
<dbReference type="NCBIfam" id="NF007110">
    <property type="entry name" value="PRK09559.1"/>
    <property type="match status" value="1"/>
</dbReference>
<dbReference type="eggNOG" id="COG0354">
    <property type="taxonomic scope" value="Bacteria"/>
</dbReference>
<dbReference type="GO" id="GO:0005542">
    <property type="term" value="F:folic acid binding"/>
    <property type="evidence" value="ECO:0007669"/>
    <property type="project" value="UniProtKB-UniRule"/>
</dbReference>
<dbReference type="InterPro" id="IPR023758">
    <property type="entry name" value="tRNA-modifying_YgfZ"/>
</dbReference>
<name>W0HM90_9GAMM</name>
<dbReference type="Gene3D" id="2.40.30.160">
    <property type="match status" value="1"/>
</dbReference>
<dbReference type="SUPFAM" id="SSF101790">
    <property type="entry name" value="Aminomethyltransferase beta-barrel domain"/>
    <property type="match status" value="1"/>
</dbReference>
<keyword evidence="2 4" id="KW-0819">tRNA processing</keyword>
<evidence type="ECO:0000256" key="1">
    <source>
        <dbReference type="ARBA" id="ARBA00022490"/>
    </source>
</evidence>
<dbReference type="SUPFAM" id="SSF103025">
    <property type="entry name" value="Folate-binding domain"/>
    <property type="match status" value="1"/>
</dbReference>
<dbReference type="InterPro" id="IPR029043">
    <property type="entry name" value="GcvT/YgfZ_C"/>
</dbReference>
<protein>
    <recommendedName>
        <fullName evidence="4">tRNA-modifying protein YgfZ</fullName>
    </recommendedName>
</protein>
<dbReference type="PATRIC" id="fig|2342.5.peg.4301"/>
<dbReference type="Gene3D" id="3.30.70.1630">
    <property type="match status" value="1"/>
</dbReference>
<dbReference type="FunFam" id="3.30.70.1630:FF:000001">
    <property type="entry name" value="tRNA-modifying protein YgfZ"/>
    <property type="match status" value="1"/>
</dbReference>
<dbReference type="Pfam" id="PF21130">
    <property type="entry name" value="YgfZ_barrel"/>
    <property type="match status" value="1"/>
</dbReference>
<reference evidence="6 7" key="1">
    <citation type="journal article" date="2014" name="Genome Biol. Evol.">
        <title>Genome degeneration and adaptation in a nascent stage of symbiosis.</title>
        <authorList>
            <person name="Oakeson K.F."/>
            <person name="Gil R."/>
            <person name="Clayton A.L."/>
            <person name="Dunn D.M."/>
            <person name="von Niederhausern A.C."/>
            <person name="Hamil C."/>
            <person name="Aoyagi A."/>
            <person name="Duval B."/>
            <person name="Baca A."/>
            <person name="Silva F.J."/>
            <person name="Vallier A."/>
            <person name="Jackson D.G."/>
            <person name="Latorre A."/>
            <person name="Weiss R.B."/>
            <person name="Heddi A."/>
            <person name="Moya A."/>
            <person name="Dale C."/>
        </authorList>
    </citation>
    <scope>NUCLEOTIDE SEQUENCE [LARGE SCALE GENOMIC DNA]</scope>
    <source>
        <strain evidence="7">none</strain>
    </source>
</reference>
<dbReference type="GO" id="GO:0005737">
    <property type="term" value="C:cytoplasm"/>
    <property type="evidence" value="ECO:0007669"/>
    <property type="project" value="UniProtKB-SubCell"/>
</dbReference>
<feature type="binding site" evidence="4">
    <location>
        <position position="28"/>
    </location>
    <ligand>
        <name>folate</name>
        <dbReference type="ChEBI" id="CHEBI:62501"/>
    </ligand>
</feature>
<evidence type="ECO:0000313" key="6">
    <source>
        <dbReference type="EMBL" id="AHF74991.1"/>
    </source>
</evidence>
<dbReference type="InterPro" id="IPR048451">
    <property type="entry name" value="YgfZ_barrel"/>
</dbReference>
<evidence type="ECO:0000256" key="3">
    <source>
        <dbReference type="ARBA" id="ARBA00022954"/>
    </source>
</evidence>
<dbReference type="FunFam" id="3.30.70.1400:FF:000002">
    <property type="entry name" value="tRNA-modifying protein YgfZ"/>
    <property type="match status" value="1"/>
</dbReference>
<dbReference type="NCBIfam" id="TIGR03317">
    <property type="entry name" value="ygfZ_signature"/>
    <property type="match status" value="1"/>
</dbReference>
<feature type="binding site" evidence="4">
    <location>
        <position position="190"/>
    </location>
    <ligand>
        <name>folate</name>
        <dbReference type="ChEBI" id="CHEBI:62501"/>
    </ligand>
</feature>
<comment type="subcellular location">
    <subcellularLocation>
        <location evidence="4">Cytoplasm</location>
    </subcellularLocation>
</comment>
<dbReference type="PANTHER" id="PTHR22602">
    <property type="entry name" value="TRANSFERASE CAF17, MITOCHONDRIAL-RELATED"/>
    <property type="match status" value="1"/>
</dbReference>
<dbReference type="RefSeq" id="WP_025246814.1">
    <property type="nucleotide sequence ID" value="NZ_CP006568.1"/>
</dbReference>